<dbReference type="InterPro" id="IPR036915">
    <property type="entry name" value="Cyclin-like_sf"/>
</dbReference>
<feature type="region of interest" description="Disordered" evidence="7">
    <location>
        <begin position="804"/>
        <end position="825"/>
    </location>
</feature>
<dbReference type="GO" id="GO:0005739">
    <property type="term" value="C:mitochondrion"/>
    <property type="evidence" value="ECO:0007669"/>
    <property type="project" value="TreeGrafter"/>
</dbReference>
<dbReference type="GO" id="GO:0032447">
    <property type="term" value="P:protein urmylation"/>
    <property type="evidence" value="ECO:0007669"/>
    <property type="project" value="UniProtKB-UniRule"/>
</dbReference>
<evidence type="ECO:0000256" key="2">
    <source>
        <dbReference type="ARBA" id="ARBA00022555"/>
    </source>
</evidence>
<dbReference type="SUPFAM" id="SSF52402">
    <property type="entry name" value="Adenine nucleotide alpha hydrolases-like"/>
    <property type="match status" value="1"/>
</dbReference>
<evidence type="ECO:0000259" key="9">
    <source>
        <dbReference type="Pfam" id="PF01171"/>
    </source>
</evidence>
<comment type="pathway">
    <text evidence="6">tRNA modification; 5-methoxycarbonylmethyl-2-thiouridine-tRNA biosynthesis.</text>
</comment>
<keyword evidence="5 6" id="KW-0694">RNA-binding</keyword>
<feature type="region of interest" description="Disordered" evidence="7">
    <location>
        <begin position="258"/>
        <end position="301"/>
    </location>
</feature>
<evidence type="ECO:0000313" key="12">
    <source>
        <dbReference type="Proteomes" id="UP001175353"/>
    </source>
</evidence>
<proteinExistence type="inferred from homology"/>
<dbReference type="GO" id="GO:0016779">
    <property type="term" value="F:nucleotidyltransferase activity"/>
    <property type="evidence" value="ECO:0007669"/>
    <property type="project" value="UniProtKB-UniRule"/>
</dbReference>
<keyword evidence="12" id="KW-1185">Reference proteome</keyword>
<dbReference type="Gene3D" id="1.10.472.10">
    <property type="entry name" value="Cyclin-like"/>
    <property type="match status" value="1"/>
</dbReference>
<dbReference type="PANTHER" id="PTHR11807">
    <property type="entry name" value="ATPASES OF THE PP SUPERFAMILY-RELATED"/>
    <property type="match status" value="1"/>
</dbReference>
<dbReference type="HAMAP" id="MF_03053">
    <property type="entry name" value="CTU1"/>
    <property type="match status" value="1"/>
</dbReference>
<evidence type="ECO:0000259" key="10">
    <source>
        <dbReference type="Pfam" id="PF16503"/>
    </source>
</evidence>
<feature type="compositionally biased region" description="Pro residues" evidence="7">
    <location>
        <begin position="52"/>
        <end position="62"/>
    </location>
</feature>
<accession>A0AAN6K451</accession>
<dbReference type="AlphaFoldDB" id="A0AAN6K451"/>
<feature type="domain" description="Cyclin N-terminal" evidence="8">
    <location>
        <begin position="78"/>
        <end position="178"/>
    </location>
</feature>
<keyword evidence="4 6" id="KW-0819">tRNA processing</keyword>
<dbReference type="GO" id="GO:0000049">
    <property type="term" value="F:tRNA binding"/>
    <property type="evidence" value="ECO:0007669"/>
    <property type="project" value="UniProtKB-UniRule"/>
</dbReference>
<dbReference type="GO" id="GO:0002144">
    <property type="term" value="C:cytosolic tRNA wobble base thiouridylase complex"/>
    <property type="evidence" value="ECO:0007669"/>
    <property type="project" value="TreeGrafter"/>
</dbReference>
<gene>
    <name evidence="11" type="primary">CTU1_2</name>
    <name evidence="6" type="synonym">CTU1</name>
    <name evidence="6" type="synonym">NCS6</name>
    <name evidence="11" type="ORF">LTR91_019602</name>
</gene>
<dbReference type="Pfam" id="PF00134">
    <property type="entry name" value="Cyclin_N"/>
    <property type="match status" value="1"/>
</dbReference>
<dbReference type="Proteomes" id="UP001175353">
    <property type="component" value="Unassembled WGS sequence"/>
</dbReference>
<dbReference type="EMBL" id="JAUJLE010000300">
    <property type="protein sequence ID" value="KAK0962095.1"/>
    <property type="molecule type" value="Genomic_DNA"/>
</dbReference>
<comment type="subcellular location">
    <subcellularLocation>
        <location evidence="6">Cytoplasm</location>
    </subcellularLocation>
</comment>
<organism evidence="11 12">
    <name type="scientific">Friedmanniomyces endolithicus</name>
    <dbReference type="NCBI Taxonomy" id="329885"/>
    <lineage>
        <taxon>Eukaryota</taxon>
        <taxon>Fungi</taxon>
        <taxon>Dikarya</taxon>
        <taxon>Ascomycota</taxon>
        <taxon>Pezizomycotina</taxon>
        <taxon>Dothideomycetes</taxon>
        <taxon>Dothideomycetidae</taxon>
        <taxon>Mycosphaerellales</taxon>
        <taxon>Teratosphaeriaceae</taxon>
        <taxon>Friedmanniomyces</taxon>
    </lineage>
</organism>
<keyword evidence="1 6" id="KW-0963">Cytoplasm</keyword>
<evidence type="ECO:0000256" key="4">
    <source>
        <dbReference type="ARBA" id="ARBA00022694"/>
    </source>
</evidence>
<keyword evidence="2 6" id="KW-0820">tRNA-binding</keyword>
<comment type="caution">
    <text evidence="11">The sequence shown here is derived from an EMBL/GenBank/DDBJ whole genome shotgun (WGS) entry which is preliminary data.</text>
</comment>
<feature type="region of interest" description="Disordered" evidence="7">
    <location>
        <begin position="352"/>
        <end position="420"/>
    </location>
</feature>
<evidence type="ECO:0000313" key="11">
    <source>
        <dbReference type="EMBL" id="KAK0962095.1"/>
    </source>
</evidence>
<reference evidence="11" key="1">
    <citation type="submission" date="2023-06" db="EMBL/GenBank/DDBJ databases">
        <title>Black Yeasts Isolated from many extreme environments.</title>
        <authorList>
            <person name="Coleine C."/>
            <person name="Stajich J.E."/>
            <person name="Selbmann L."/>
        </authorList>
    </citation>
    <scope>NUCLEOTIDE SEQUENCE</scope>
    <source>
        <strain evidence="11">CCFEE 5200</strain>
    </source>
</reference>
<dbReference type="Pfam" id="PF16503">
    <property type="entry name" value="zn-ribbon_14"/>
    <property type="match status" value="1"/>
</dbReference>
<feature type="region of interest" description="Disordered" evidence="7">
    <location>
        <begin position="45"/>
        <end position="68"/>
    </location>
</feature>
<dbReference type="InterPro" id="IPR000541">
    <property type="entry name" value="Ncs6/Tuc1/Ctu1"/>
</dbReference>
<evidence type="ECO:0000256" key="6">
    <source>
        <dbReference type="HAMAP-Rule" id="MF_03053"/>
    </source>
</evidence>
<dbReference type="InterPro" id="IPR032442">
    <property type="entry name" value="CTU1_C"/>
</dbReference>
<dbReference type="Pfam" id="PF01171">
    <property type="entry name" value="ATP_bind_3"/>
    <property type="match status" value="1"/>
</dbReference>
<keyword evidence="3 6" id="KW-0808">Transferase</keyword>
<dbReference type="PANTHER" id="PTHR11807:SF12">
    <property type="entry name" value="CYTOPLASMIC TRNA 2-THIOLATION PROTEIN 1"/>
    <property type="match status" value="1"/>
</dbReference>
<dbReference type="Gene3D" id="3.40.50.620">
    <property type="entry name" value="HUPs"/>
    <property type="match status" value="1"/>
</dbReference>
<feature type="domain" description="tRNA(Ile)-lysidine/2-thiocytidine synthase N-terminal" evidence="9">
    <location>
        <begin position="465"/>
        <end position="649"/>
    </location>
</feature>
<dbReference type="FunFam" id="3.40.50.620:FF:000132">
    <property type="entry name" value="Cytoplasmic tRNA 2-thiolation protein 1"/>
    <property type="match status" value="1"/>
</dbReference>
<dbReference type="InterPro" id="IPR011063">
    <property type="entry name" value="TilS/TtcA_N"/>
</dbReference>
<sequence length="865" mass="93989">MAYCIPTAAQNAAALDHFIYMPVTQEMISYLAYKTSQVIRCEGPSQFDKTLPPTPPMTPPRHSPTSSFEPRLPSLELFISALVERSHVQVPTLMTSLVYLGRLQQRLPPVAKGMKCTSHRIFLAALILAAKNLNDSSPKNKHWARYTAVSGYDTFGFSLTEVNLMEKQLLGLLDWDLNIAEADLYLHFEPFLAPIRDWQAHHAEKQRLRDDMAALEQQRQVQIVVEQQRRAAIDTAKYYEAPRSYADQYAYRPTYYTASTSSSSGSSRAPSRTPSLSPPTRSRSSASQSSADSYASSAPSPASFASSYMDTVCEELPVQVQIQQYDSHLVPTMVQIPGKQCLPVGGGGGGGLPVDDMASEQALKKQRADAPDRWSMTFTHDSPPKNPPTSTSRFRPPSPPPKAPQPSTSPTMPPHPCESCHTSRAQILRPSTGTRLCAPCFTLAFETETAATITSSSLFHPGERIAIGASGGKDSTVLASVLQTLNTRYAWGLELVLLSIDEGIAGYRDHSLEAVKRNAEVLGLPLKILGYEELYGWSMDAVVAQVGRKGNCTYCGVFRRQALDRGAAVLGVRHVVTGHNADDVAETVVMNLLRGDLARLGRGTSLVTGTGGAEGGFASVKRSKPLMWAYEKEIVMYAHHKRLDYFSTECIYSPEAFRGSARTLIKNLERIRPESILDVVRSGIDMARLVPGAGGEGGSGSQRMEAIPRDAEDDIGGGCSGGNGEDAGGEMARVEETLRLNERAEEEGTETEIRLPAKATNGQRHDRDVAHTGPAATALPSIINGQNHDRHTYPPNIAVVPIRAKQEKKSSRKATNDAPPPKQRLGQCERCGYLSSQAVCKACMLLEGLNKARPRTGIEVGGAGG</sequence>
<dbReference type="CDD" id="cd20557">
    <property type="entry name" value="CYCLIN_ScPCL1-like"/>
    <property type="match status" value="1"/>
</dbReference>
<protein>
    <recommendedName>
        <fullName evidence="6">Cytoplasmic tRNA 2-thiolation protein 1</fullName>
        <ecNumber evidence="6">2.7.7.-</ecNumber>
    </recommendedName>
    <alternativeName>
        <fullName evidence="6">Cytoplasmic tRNA adenylyltransferase 1</fullName>
    </alternativeName>
</protein>
<dbReference type="GO" id="GO:0002143">
    <property type="term" value="P:tRNA wobble position uridine thiolation"/>
    <property type="evidence" value="ECO:0007669"/>
    <property type="project" value="TreeGrafter"/>
</dbReference>
<evidence type="ECO:0000256" key="5">
    <source>
        <dbReference type="ARBA" id="ARBA00022884"/>
    </source>
</evidence>
<dbReference type="SUPFAM" id="SSF47954">
    <property type="entry name" value="Cyclin-like"/>
    <property type="match status" value="1"/>
</dbReference>
<dbReference type="InterPro" id="IPR006671">
    <property type="entry name" value="Cyclin_N"/>
</dbReference>
<dbReference type="EC" id="2.7.7.-" evidence="6"/>
<evidence type="ECO:0000256" key="1">
    <source>
        <dbReference type="ARBA" id="ARBA00022490"/>
    </source>
</evidence>
<name>A0AAN6K451_9PEZI</name>
<feature type="domain" description="Cytoplasmic tRNA 2-thiolation protein 1 C-terminal" evidence="10">
    <location>
        <begin position="826"/>
        <end position="856"/>
    </location>
</feature>
<dbReference type="InterPro" id="IPR014729">
    <property type="entry name" value="Rossmann-like_a/b/a_fold"/>
</dbReference>
<feature type="compositionally biased region" description="Basic and acidic residues" evidence="7">
    <location>
        <begin position="362"/>
        <end position="372"/>
    </location>
</feature>
<evidence type="ECO:0000259" key="8">
    <source>
        <dbReference type="Pfam" id="PF00134"/>
    </source>
</evidence>
<dbReference type="InterPro" id="IPR056369">
    <property type="entry name" value="CTU1-like_ATP-bd"/>
</dbReference>
<comment type="similarity">
    <text evidence="6">Belongs to the TtcA family. CTU1/NCS6/ATPBD3 subfamily.</text>
</comment>
<evidence type="ECO:0000256" key="3">
    <source>
        <dbReference type="ARBA" id="ARBA00022679"/>
    </source>
</evidence>
<dbReference type="CDD" id="cd01713">
    <property type="entry name" value="CTU1-like"/>
    <property type="match status" value="1"/>
</dbReference>
<evidence type="ECO:0000256" key="7">
    <source>
        <dbReference type="SAM" id="MobiDB-lite"/>
    </source>
</evidence>
<comment type="function">
    <text evidence="6">Plays a central role in 2-thiolation of mcm(5)S(2)U at tRNA wobble positions of tRNA(Lys), tRNA(Glu) and tRNA(Gln). Directly binds tRNAs and probably acts by catalyzing adenylation of tRNAs, an intermediate required for 2-thiolation. It is unclear whether it acts as a sulfurtransferase that transfers sulfur from thiocarboxylated URM1 onto the uridine of tRNAs at wobble position. Prior mcm(5) tRNA modification by the elongator complex is required for 2-thiolation. May also be involved in protein urmylation.</text>
</comment>